<dbReference type="SUPFAM" id="SSF46785">
    <property type="entry name" value="Winged helix' DNA-binding domain"/>
    <property type="match status" value="1"/>
</dbReference>
<dbReference type="Pfam" id="PF01047">
    <property type="entry name" value="MarR"/>
    <property type="match status" value="1"/>
</dbReference>
<keyword evidence="3" id="KW-1185">Reference proteome</keyword>
<sequence>MDNDLVWAVRIISGALRRAAAESAETLPGGARAYLVLMALAEAEDKPPTQLELAGQVGLDRTVMTYLLDDLEGQGLLLRRPNPKDRRARHVILTDEGRSQLQRMRTAVAATEARLLGELSEQQRAQFRDLLTRVALTAQRGALGD</sequence>
<name>A0ABW6MQS0_9ACTN</name>
<dbReference type="Proteomes" id="UP001601422">
    <property type="component" value="Unassembled WGS sequence"/>
</dbReference>
<evidence type="ECO:0000259" key="1">
    <source>
        <dbReference type="PROSITE" id="PS50995"/>
    </source>
</evidence>
<dbReference type="RefSeq" id="WP_361948877.1">
    <property type="nucleotide sequence ID" value="NZ_JBEXVS010000034.1"/>
</dbReference>
<dbReference type="InterPro" id="IPR039422">
    <property type="entry name" value="MarR/SlyA-like"/>
</dbReference>
<feature type="domain" description="HTH marR-type" evidence="1">
    <location>
        <begin position="2"/>
        <end position="136"/>
    </location>
</feature>
<dbReference type="PANTHER" id="PTHR33164:SF43">
    <property type="entry name" value="HTH-TYPE TRANSCRIPTIONAL REPRESSOR YETL"/>
    <property type="match status" value="1"/>
</dbReference>
<dbReference type="SMART" id="SM00347">
    <property type="entry name" value="HTH_MARR"/>
    <property type="match status" value="1"/>
</dbReference>
<reference evidence="2 3" key="1">
    <citation type="submission" date="2024-10" db="EMBL/GenBank/DDBJ databases">
        <title>The Natural Products Discovery Center: Release of the First 8490 Sequenced Strains for Exploring Actinobacteria Biosynthetic Diversity.</title>
        <authorList>
            <person name="Kalkreuter E."/>
            <person name="Kautsar S.A."/>
            <person name="Yang D."/>
            <person name="Bader C.D."/>
            <person name="Teijaro C.N."/>
            <person name="Fluegel L."/>
            <person name="Davis C.M."/>
            <person name="Simpson J.R."/>
            <person name="Lauterbach L."/>
            <person name="Steele A.D."/>
            <person name="Gui C."/>
            <person name="Meng S."/>
            <person name="Li G."/>
            <person name="Viehrig K."/>
            <person name="Ye F."/>
            <person name="Su P."/>
            <person name="Kiefer A.F."/>
            <person name="Nichols A."/>
            <person name="Cepeda A.J."/>
            <person name="Yan W."/>
            <person name="Fan B."/>
            <person name="Jiang Y."/>
            <person name="Adhikari A."/>
            <person name="Zheng C.-J."/>
            <person name="Schuster L."/>
            <person name="Cowan T.M."/>
            <person name="Smanski M.J."/>
            <person name="Chevrette M.G."/>
            <person name="De Carvalho L.P.S."/>
            <person name="Shen B."/>
        </authorList>
    </citation>
    <scope>NUCLEOTIDE SEQUENCE [LARGE SCALE GENOMIC DNA]</scope>
    <source>
        <strain evidence="2 3">NPDC005497</strain>
    </source>
</reference>
<evidence type="ECO:0000313" key="2">
    <source>
        <dbReference type="EMBL" id="MFF0003382.1"/>
    </source>
</evidence>
<proteinExistence type="predicted"/>
<organism evidence="2 3">
    <name type="scientific">Streptomyces tibetensis</name>
    <dbReference type="NCBI Taxonomy" id="2382123"/>
    <lineage>
        <taxon>Bacteria</taxon>
        <taxon>Bacillati</taxon>
        <taxon>Actinomycetota</taxon>
        <taxon>Actinomycetes</taxon>
        <taxon>Kitasatosporales</taxon>
        <taxon>Streptomycetaceae</taxon>
        <taxon>Streptomyces</taxon>
    </lineage>
</organism>
<dbReference type="PROSITE" id="PS50995">
    <property type="entry name" value="HTH_MARR_2"/>
    <property type="match status" value="1"/>
</dbReference>
<dbReference type="InterPro" id="IPR036388">
    <property type="entry name" value="WH-like_DNA-bd_sf"/>
</dbReference>
<comment type="caution">
    <text evidence="2">The sequence shown here is derived from an EMBL/GenBank/DDBJ whole genome shotgun (WGS) entry which is preliminary data.</text>
</comment>
<dbReference type="Gene3D" id="1.10.10.10">
    <property type="entry name" value="Winged helix-like DNA-binding domain superfamily/Winged helix DNA-binding domain"/>
    <property type="match status" value="1"/>
</dbReference>
<accession>A0ABW6MQS0</accession>
<evidence type="ECO:0000313" key="3">
    <source>
        <dbReference type="Proteomes" id="UP001601422"/>
    </source>
</evidence>
<dbReference type="PANTHER" id="PTHR33164">
    <property type="entry name" value="TRANSCRIPTIONAL REGULATOR, MARR FAMILY"/>
    <property type="match status" value="1"/>
</dbReference>
<dbReference type="EMBL" id="JBIAJP010000001">
    <property type="protein sequence ID" value="MFF0003382.1"/>
    <property type="molecule type" value="Genomic_DNA"/>
</dbReference>
<dbReference type="InterPro" id="IPR036390">
    <property type="entry name" value="WH_DNA-bd_sf"/>
</dbReference>
<dbReference type="InterPro" id="IPR000835">
    <property type="entry name" value="HTH_MarR-typ"/>
</dbReference>
<gene>
    <name evidence="2" type="ORF">ACFYQT_07980</name>
</gene>
<dbReference type="PRINTS" id="PR00598">
    <property type="entry name" value="HTHMARR"/>
</dbReference>
<protein>
    <submittedName>
        <fullName evidence="2">MarR family winged helix-turn-helix transcriptional regulator</fullName>
    </submittedName>
</protein>